<gene>
    <name evidence="2" type="ORF">FNL38_10268</name>
</gene>
<dbReference type="InterPro" id="IPR007138">
    <property type="entry name" value="ABM_dom"/>
</dbReference>
<dbReference type="Pfam" id="PF03992">
    <property type="entry name" value="ABM"/>
    <property type="match status" value="1"/>
</dbReference>
<accession>A0A652YS40</accession>
<protein>
    <recommendedName>
        <fullName evidence="1">ABM domain-containing protein</fullName>
    </recommendedName>
</protein>
<evidence type="ECO:0000313" key="2">
    <source>
        <dbReference type="EMBL" id="TYQ05939.1"/>
    </source>
</evidence>
<organism evidence="2">
    <name type="scientific">Nocardia globerula</name>
    <dbReference type="NCBI Taxonomy" id="1818"/>
    <lineage>
        <taxon>Bacteria</taxon>
        <taxon>Bacillati</taxon>
        <taxon>Actinomycetota</taxon>
        <taxon>Actinomycetes</taxon>
        <taxon>Mycobacteriales</taxon>
        <taxon>Nocardiaceae</taxon>
        <taxon>Nocardia</taxon>
    </lineage>
</organism>
<dbReference type="Gene3D" id="3.30.70.100">
    <property type="match status" value="1"/>
</dbReference>
<comment type="caution">
    <text evidence="2">The sequence shown here is derived from an EMBL/GenBank/DDBJ whole genome shotgun (WGS) entry which is preliminary data.</text>
</comment>
<dbReference type="EMBL" id="VNIQ01000002">
    <property type="protein sequence ID" value="TYQ05939.1"/>
    <property type="molecule type" value="Genomic_DNA"/>
</dbReference>
<dbReference type="InterPro" id="IPR038762">
    <property type="entry name" value="ABM_predict"/>
</dbReference>
<dbReference type="AlphaFoldDB" id="A0A652YS40"/>
<dbReference type="PANTHER" id="PTHR40057">
    <property type="entry name" value="SLR1162 PROTEIN"/>
    <property type="match status" value="1"/>
</dbReference>
<dbReference type="PANTHER" id="PTHR40057:SF1">
    <property type="entry name" value="SLR1162 PROTEIN"/>
    <property type="match status" value="1"/>
</dbReference>
<evidence type="ECO:0000259" key="1">
    <source>
        <dbReference type="Pfam" id="PF03992"/>
    </source>
</evidence>
<feature type="domain" description="ABM" evidence="1">
    <location>
        <begin position="112"/>
        <end position="175"/>
    </location>
</feature>
<dbReference type="InterPro" id="IPR011008">
    <property type="entry name" value="Dimeric_a/b-barrel"/>
</dbReference>
<dbReference type="SUPFAM" id="SSF54909">
    <property type="entry name" value="Dimeric alpha+beta barrel"/>
    <property type="match status" value="1"/>
</dbReference>
<reference evidence="2" key="1">
    <citation type="submission" date="2019-07" db="EMBL/GenBank/DDBJ databases">
        <title>Genomic Encyclopedia of Type Strains, Phase IV (KMG-IV): sequencing the most valuable type-strain genomes for metagenomic binning, comparative biology and taxonomic classification.</title>
        <authorList>
            <person name="Goeker M."/>
        </authorList>
    </citation>
    <scope>NUCLEOTIDE SEQUENCE</scope>
    <source>
        <strain evidence="2">DSM 44596</strain>
    </source>
</reference>
<name>A0A652YS40_NOCGL</name>
<sequence length="319" mass="35019">MSGSATVVTAYHRPENGGDELFAEWAAQAVVTAKSARGYLGSAVSDGSELSDYGVSHTFSGVDELHGWLDSPEHARVVEDGVARGVRAKSSDLVLVDDAVPPPGIGVYDHTVVAGRQDEFLRTQHRLIAESSRFSGYESALLLCSTADATRWQSVLRFRTEPQLSAWMRSEQRAAVLPALREELAEDFTESVRSTPFGTILRTENGQTRATPNWKTAMIILLVLYPTVMTLSRFLGPVLDGIGAPPWLSMWLSQIVSVGAMTWFLMPAATRRFGRWLDPFDGAKLRTNVLGTAAVLAIYAGTLGLFASVKWLQFWDYFD</sequence>
<proteinExistence type="predicted"/>